<protein>
    <submittedName>
        <fullName evidence="1">Uncharacterized protein</fullName>
    </submittedName>
</protein>
<keyword evidence="2" id="KW-1185">Reference proteome</keyword>
<dbReference type="GeneID" id="94832390"/>
<dbReference type="VEuPathDB" id="TrichDB:TRFO_14223"/>
<dbReference type="Proteomes" id="UP000179807">
    <property type="component" value="Unassembled WGS sequence"/>
</dbReference>
<evidence type="ECO:0000313" key="1">
    <source>
        <dbReference type="EMBL" id="OHT15313.1"/>
    </source>
</evidence>
<gene>
    <name evidence="1" type="ORF">TRFO_14223</name>
</gene>
<organism evidence="1 2">
    <name type="scientific">Tritrichomonas foetus</name>
    <dbReference type="NCBI Taxonomy" id="1144522"/>
    <lineage>
        <taxon>Eukaryota</taxon>
        <taxon>Metamonada</taxon>
        <taxon>Parabasalia</taxon>
        <taxon>Tritrichomonadida</taxon>
        <taxon>Tritrichomonadidae</taxon>
        <taxon>Tritrichomonas</taxon>
    </lineage>
</organism>
<comment type="caution">
    <text evidence="1">The sequence shown here is derived from an EMBL/GenBank/DDBJ whole genome shotgun (WGS) entry which is preliminary data.</text>
</comment>
<accession>A0A1J4KVH6</accession>
<reference evidence="1" key="1">
    <citation type="submission" date="2016-10" db="EMBL/GenBank/DDBJ databases">
        <authorList>
            <person name="Benchimol M."/>
            <person name="Almeida L.G."/>
            <person name="Vasconcelos A.T."/>
            <person name="Perreira-Neves A."/>
            <person name="Rosa I.A."/>
            <person name="Tasca T."/>
            <person name="Bogo M.R."/>
            <person name="de Souza W."/>
        </authorList>
    </citation>
    <scope>NUCLEOTIDE SEQUENCE [LARGE SCALE GENOMIC DNA]</scope>
    <source>
        <strain evidence="1">K</strain>
    </source>
</reference>
<dbReference type="AlphaFoldDB" id="A0A1J4KVH6"/>
<name>A0A1J4KVH6_9EUKA</name>
<dbReference type="RefSeq" id="XP_068368449.1">
    <property type="nucleotide sequence ID" value="XM_068497686.1"/>
</dbReference>
<sequence>MIDDCEVFFSPLSFPNSPSEVHFEFDSNPLEVDTGPPQQQIGIPDIECDIVKESEAKSPSELHPDQCISLEPNQLNNFIPCNSQFVNPTANHQLPLQMNQFHARMSHLRGFISPQMPQYMGPIPFTFMLSPNQKHKKKKEKVVLNDSQKEFRRRVVAIFTTKKTVCKKLIVDLFNRVADRLGLKKMAREHYRSINHFYLDYVDQADQIVRAMAAEFELCNSATCSLPANADESA</sequence>
<evidence type="ECO:0000313" key="2">
    <source>
        <dbReference type="Proteomes" id="UP000179807"/>
    </source>
</evidence>
<proteinExistence type="predicted"/>
<dbReference type="EMBL" id="MLAK01000239">
    <property type="protein sequence ID" value="OHT15313.1"/>
    <property type="molecule type" value="Genomic_DNA"/>
</dbReference>